<keyword evidence="2" id="KW-1185">Reference proteome</keyword>
<dbReference type="EMBL" id="MU268446">
    <property type="protein sequence ID" value="KAH7904521.1"/>
    <property type="molecule type" value="Genomic_DNA"/>
</dbReference>
<gene>
    <name evidence="1" type="ORF">BJ138DRAFT_1106756</name>
</gene>
<evidence type="ECO:0000313" key="2">
    <source>
        <dbReference type="Proteomes" id="UP000790377"/>
    </source>
</evidence>
<evidence type="ECO:0000313" key="1">
    <source>
        <dbReference type="EMBL" id="KAH7904521.1"/>
    </source>
</evidence>
<comment type="caution">
    <text evidence="1">The sequence shown here is derived from an EMBL/GenBank/DDBJ whole genome shotgun (WGS) entry which is preliminary data.</text>
</comment>
<sequence length="326" mass="36040">MDSGSDTASFALSREEPSLLAFVLNNLPSLPPAIKLVAHPTPNPCSAFIPPNAKHSGIAPTISSGSLISAAKFIFAFWRIFFLHTDPFLNTGRQELESEFNFDLDQWEGDEDIYKDGTPEVPDNPAPAAGQPLNFVQLVCFISSLPVVGSLQFFHRHTARTLYSPTSHNVTAAFPSSSLYIAISTPCPKKRVSRSLSPTPTMRPGAPQDENAIDKEEYLKHILEIPHEVQQQMSHESIPCLLLSSTVASLMPKNITIKWRIHLLISLQCQEQDDDEGGQLQEGTESDEVSPELLCIFHQIDQGLGNIEEEYVDEDFNHGQYTGGQK</sequence>
<proteinExistence type="predicted"/>
<accession>A0ACB7ZTP4</accession>
<name>A0ACB7ZTP4_9AGAM</name>
<reference evidence="1" key="1">
    <citation type="journal article" date="2021" name="New Phytol.">
        <title>Evolutionary innovations through gain and loss of genes in the ectomycorrhizal Boletales.</title>
        <authorList>
            <person name="Wu G."/>
            <person name="Miyauchi S."/>
            <person name="Morin E."/>
            <person name="Kuo A."/>
            <person name="Drula E."/>
            <person name="Varga T."/>
            <person name="Kohler A."/>
            <person name="Feng B."/>
            <person name="Cao Y."/>
            <person name="Lipzen A."/>
            <person name="Daum C."/>
            <person name="Hundley H."/>
            <person name="Pangilinan J."/>
            <person name="Johnson J."/>
            <person name="Barry K."/>
            <person name="LaButti K."/>
            <person name="Ng V."/>
            <person name="Ahrendt S."/>
            <person name="Min B."/>
            <person name="Choi I.G."/>
            <person name="Park H."/>
            <person name="Plett J.M."/>
            <person name="Magnuson J."/>
            <person name="Spatafora J.W."/>
            <person name="Nagy L.G."/>
            <person name="Henrissat B."/>
            <person name="Grigoriev I.V."/>
            <person name="Yang Z.L."/>
            <person name="Xu J."/>
            <person name="Martin F.M."/>
        </authorList>
    </citation>
    <scope>NUCLEOTIDE SEQUENCE</scope>
    <source>
        <strain evidence="1">ATCC 28755</strain>
    </source>
</reference>
<protein>
    <submittedName>
        <fullName evidence="1">Uncharacterized protein</fullName>
    </submittedName>
</protein>
<organism evidence="1 2">
    <name type="scientific">Hygrophoropsis aurantiaca</name>
    <dbReference type="NCBI Taxonomy" id="72124"/>
    <lineage>
        <taxon>Eukaryota</taxon>
        <taxon>Fungi</taxon>
        <taxon>Dikarya</taxon>
        <taxon>Basidiomycota</taxon>
        <taxon>Agaricomycotina</taxon>
        <taxon>Agaricomycetes</taxon>
        <taxon>Agaricomycetidae</taxon>
        <taxon>Boletales</taxon>
        <taxon>Coniophorineae</taxon>
        <taxon>Hygrophoropsidaceae</taxon>
        <taxon>Hygrophoropsis</taxon>
    </lineage>
</organism>
<dbReference type="Proteomes" id="UP000790377">
    <property type="component" value="Unassembled WGS sequence"/>
</dbReference>